<dbReference type="AlphaFoldDB" id="A0A2W5Z179"/>
<reference evidence="4 5" key="1">
    <citation type="journal article" date="2017" name="Nature">
        <title>Atmospheric trace gases support primary production in Antarctic desert surface soil.</title>
        <authorList>
            <person name="Ji M."/>
            <person name="Greening C."/>
            <person name="Vanwonterghem I."/>
            <person name="Carere C.R."/>
            <person name="Bay S.K."/>
            <person name="Steen J.A."/>
            <person name="Montgomery K."/>
            <person name="Lines T."/>
            <person name="Beardall J."/>
            <person name="van Dorst J."/>
            <person name="Snape I."/>
            <person name="Stott M.B."/>
            <person name="Hugenholtz P."/>
            <person name="Ferrari B.C."/>
        </authorList>
    </citation>
    <scope>NUCLEOTIDE SEQUENCE [LARGE SCALE GENOMIC DNA]</scope>
    <source>
        <strain evidence="4">RRmetagenome_bin12</strain>
    </source>
</reference>
<dbReference type="Proteomes" id="UP000606991">
    <property type="component" value="Unassembled WGS sequence"/>
</dbReference>
<name>A0A2W5Z179_9BACT</name>
<reference evidence="4" key="2">
    <citation type="submission" date="2018-05" db="EMBL/GenBank/DDBJ databases">
        <authorList>
            <person name="Ferrari B."/>
        </authorList>
    </citation>
    <scope>NUCLEOTIDE SEQUENCE</scope>
    <source>
        <strain evidence="4">RRmetagenome_bin12</strain>
    </source>
</reference>
<comment type="caution">
    <text evidence="4">The sequence shown here is derived from an EMBL/GenBank/DDBJ whole genome shotgun (WGS) entry which is preliminary data.</text>
</comment>
<sequence length="287" mass="31199">MNLQNILDWSAQLAGCDSVPLDSQVYVEATADVHRVLFGVDISLAELLWAQQNGFDAVIAHHPAGDRTRTRFGELIRSRQVEQMTAEGISRDAAEAAISARLEALARRVHMSNINAVVDSARLFGMPFCNVHLACDIITRTAIIEMLRRHEREGATVGDCIEWFDDFAEYSHGHARPEAWVGSTGNALGRWTVAIAGGTNGGFPVFSEYFRAGVDTIFAMHIDEEDLQRLRAAADADDTLVVTGHMTSDSIGINVVIAGLEERGIEIVRTSGVVEGGTAFPPRTPPS</sequence>
<evidence type="ECO:0000313" key="3">
    <source>
        <dbReference type="EMBL" id="MBJ7594577.1"/>
    </source>
</evidence>
<evidence type="ECO:0000313" key="5">
    <source>
        <dbReference type="Proteomes" id="UP000248724"/>
    </source>
</evidence>
<dbReference type="InterPro" id="IPR002678">
    <property type="entry name" value="DUF34/NIF3"/>
</dbReference>
<gene>
    <name evidence="4" type="ORF">DLM65_14635</name>
    <name evidence="3" type="ORF">JF886_06880</name>
</gene>
<dbReference type="SUPFAM" id="SSF102705">
    <property type="entry name" value="NIF3 (NGG1p interacting factor 3)-like"/>
    <property type="match status" value="1"/>
</dbReference>
<dbReference type="EMBL" id="QHBU01000280">
    <property type="protein sequence ID" value="PZR77877.1"/>
    <property type="molecule type" value="Genomic_DNA"/>
</dbReference>
<dbReference type="EMBL" id="JAEKNS010000074">
    <property type="protein sequence ID" value="MBJ7594577.1"/>
    <property type="molecule type" value="Genomic_DNA"/>
</dbReference>
<dbReference type="Gene3D" id="3.40.1390.30">
    <property type="entry name" value="NIF3 (NGG1p interacting factor 3)-like"/>
    <property type="match status" value="1"/>
</dbReference>
<dbReference type="InterPro" id="IPR036069">
    <property type="entry name" value="DUF34/NIF3_sf"/>
</dbReference>
<dbReference type="Pfam" id="PF01784">
    <property type="entry name" value="DUF34_NIF3"/>
    <property type="match status" value="1"/>
</dbReference>
<protein>
    <recommendedName>
        <fullName evidence="2">GTP cyclohydrolase 1 type 2 homolog</fullName>
    </recommendedName>
</protein>
<comment type="similarity">
    <text evidence="1">Belongs to the GTP cyclohydrolase I type 2/NIF3 family.</text>
</comment>
<evidence type="ECO:0000313" key="4">
    <source>
        <dbReference type="EMBL" id="PZR77877.1"/>
    </source>
</evidence>
<dbReference type="RefSeq" id="WP_337310898.1">
    <property type="nucleotide sequence ID" value="NZ_JAEKNS010000074.1"/>
</dbReference>
<accession>A0A2W5Z179</accession>
<evidence type="ECO:0000256" key="1">
    <source>
        <dbReference type="ARBA" id="ARBA00006964"/>
    </source>
</evidence>
<proteinExistence type="inferred from homology"/>
<accession>A0A934N9T5</accession>
<evidence type="ECO:0000313" key="6">
    <source>
        <dbReference type="Proteomes" id="UP000606991"/>
    </source>
</evidence>
<organism evidence="4 5">
    <name type="scientific">Candidatus Aeolococcus gillhamiae</name>
    <dbReference type="NCBI Taxonomy" id="3127015"/>
    <lineage>
        <taxon>Bacteria</taxon>
        <taxon>Bacillati</taxon>
        <taxon>Candidatus Dormiibacterota</taxon>
        <taxon>Candidatus Dormibacteria</taxon>
        <taxon>Candidatus Aeolococcales</taxon>
        <taxon>Candidatus Aeolococcaceae</taxon>
        <taxon>Candidatus Aeolococcus</taxon>
    </lineage>
</organism>
<dbReference type="Proteomes" id="UP000248724">
    <property type="component" value="Unassembled WGS sequence"/>
</dbReference>
<evidence type="ECO:0000256" key="2">
    <source>
        <dbReference type="ARBA" id="ARBA00022112"/>
    </source>
</evidence>
<reference evidence="3 6" key="3">
    <citation type="submission" date="2020-10" db="EMBL/GenBank/DDBJ databases">
        <title>Ca. Dormibacterota MAGs.</title>
        <authorList>
            <person name="Montgomery K."/>
        </authorList>
    </citation>
    <scope>NUCLEOTIDE SEQUENCE [LARGE SCALE GENOMIC DNA]</scope>
    <source>
        <strain evidence="3">SC8812_S17_18</strain>
    </source>
</reference>